<name>A0A9D4KCI0_DREPO</name>
<reference evidence="1" key="1">
    <citation type="journal article" date="2019" name="bioRxiv">
        <title>The Genome of the Zebra Mussel, Dreissena polymorpha: A Resource for Invasive Species Research.</title>
        <authorList>
            <person name="McCartney M.A."/>
            <person name="Auch B."/>
            <person name="Kono T."/>
            <person name="Mallez S."/>
            <person name="Zhang Y."/>
            <person name="Obille A."/>
            <person name="Becker A."/>
            <person name="Abrahante J.E."/>
            <person name="Garbe J."/>
            <person name="Badalamenti J.P."/>
            <person name="Herman A."/>
            <person name="Mangelson H."/>
            <person name="Liachko I."/>
            <person name="Sullivan S."/>
            <person name="Sone E.D."/>
            <person name="Koren S."/>
            <person name="Silverstein K.A.T."/>
            <person name="Beckman K.B."/>
            <person name="Gohl D.M."/>
        </authorList>
    </citation>
    <scope>NUCLEOTIDE SEQUENCE</scope>
    <source>
        <strain evidence="1">Duluth1</strain>
        <tissue evidence="1">Whole animal</tissue>
    </source>
</reference>
<dbReference type="PANTHER" id="PTHR19871:SF14">
    <property type="entry name" value="DUF4062 DOMAIN-CONTAINING PROTEIN"/>
    <property type="match status" value="1"/>
</dbReference>
<dbReference type="PANTHER" id="PTHR19871">
    <property type="entry name" value="BETA TRANSDUCIN-RELATED PROTEIN"/>
    <property type="match status" value="1"/>
</dbReference>
<comment type="caution">
    <text evidence="1">The sequence shown here is derived from an EMBL/GenBank/DDBJ whole genome shotgun (WGS) entry which is preliminary data.</text>
</comment>
<keyword evidence="2" id="KW-1185">Reference proteome</keyword>
<reference evidence="1" key="2">
    <citation type="submission" date="2020-11" db="EMBL/GenBank/DDBJ databases">
        <authorList>
            <person name="McCartney M.A."/>
            <person name="Auch B."/>
            <person name="Kono T."/>
            <person name="Mallez S."/>
            <person name="Becker A."/>
            <person name="Gohl D.M."/>
            <person name="Silverstein K.A.T."/>
            <person name="Koren S."/>
            <person name="Bechman K.B."/>
            <person name="Herman A."/>
            <person name="Abrahante J.E."/>
            <person name="Garbe J."/>
        </authorList>
    </citation>
    <scope>NUCLEOTIDE SEQUENCE</scope>
    <source>
        <strain evidence="1">Duluth1</strain>
        <tissue evidence="1">Whole animal</tissue>
    </source>
</reference>
<accession>A0A9D4KCI0</accession>
<evidence type="ECO:0000313" key="1">
    <source>
        <dbReference type="EMBL" id="KAH3837293.1"/>
    </source>
</evidence>
<dbReference type="AlphaFoldDB" id="A0A9D4KCI0"/>
<gene>
    <name evidence="1" type="ORF">DPMN_110678</name>
</gene>
<evidence type="ECO:0000313" key="2">
    <source>
        <dbReference type="Proteomes" id="UP000828390"/>
    </source>
</evidence>
<sequence length="72" mass="8299">MVDMRWGVTNEVQNDHMTSTCCLKEIRNCQNVSIGPNFVVRTISYAKLERKTGLNVFFVKRRPRLACAVHKS</sequence>
<protein>
    <submittedName>
        <fullName evidence="1">Uncharacterized protein</fullName>
    </submittedName>
</protein>
<proteinExistence type="predicted"/>
<dbReference type="EMBL" id="JAIWYP010000004">
    <property type="protein sequence ID" value="KAH3837293.1"/>
    <property type="molecule type" value="Genomic_DNA"/>
</dbReference>
<dbReference type="Proteomes" id="UP000828390">
    <property type="component" value="Unassembled WGS sequence"/>
</dbReference>
<organism evidence="1 2">
    <name type="scientific">Dreissena polymorpha</name>
    <name type="common">Zebra mussel</name>
    <name type="synonym">Mytilus polymorpha</name>
    <dbReference type="NCBI Taxonomy" id="45954"/>
    <lineage>
        <taxon>Eukaryota</taxon>
        <taxon>Metazoa</taxon>
        <taxon>Spiralia</taxon>
        <taxon>Lophotrochozoa</taxon>
        <taxon>Mollusca</taxon>
        <taxon>Bivalvia</taxon>
        <taxon>Autobranchia</taxon>
        <taxon>Heteroconchia</taxon>
        <taxon>Euheterodonta</taxon>
        <taxon>Imparidentia</taxon>
        <taxon>Neoheterodontei</taxon>
        <taxon>Myida</taxon>
        <taxon>Dreissenoidea</taxon>
        <taxon>Dreissenidae</taxon>
        <taxon>Dreissena</taxon>
    </lineage>
</organism>
<dbReference type="InterPro" id="IPR052752">
    <property type="entry name" value="NACHT-WD_repeat"/>
</dbReference>